<keyword evidence="1" id="KW-1185">Reference proteome</keyword>
<sequence>MSNFCHGAIYSSFEEAEEALLKFCKDNCHPINRDTKRTAAYSIAMKIANILSDESKATFPQALQYLNSIEQQVIRGEWQQHNQIPDGVEAGVTTSILSSLRNSNVQGFETQSCLVESESVDGENLDKVSAINIF</sequence>
<protein>
    <submittedName>
        <fullName evidence="2">Uncharacterized protein LOC136088954</fullName>
    </submittedName>
</protein>
<dbReference type="GeneID" id="136088954"/>
<accession>A0ABM4D7N4</accession>
<gene>
    <name evidence="2" type="primary">LOC136088954</name>
</gene>
<evidence type="ECO:0000313" key="1">
    <source>
        <dbReference type="Proteomes" id="UP001652625"/>
    </source>
</evidence>
<dbReference type="Proteomes" id="UP001652625">
    <property type="component" value="Chromosome 12"/>
</dbReference>
<dbReference type="RefSeq" id="XP_065670312.1">
    <property type="nucleotide sequence ID" value="XM_065814240.1"/>
</dbReference>
<proteinExistence type="predicted"/>
<evidence type="ECO:0000313" key="2">
    <source>
        <dbReference type="RefSeq" id="XP_065670312.1"/>
    </source>
</evidence>
<reference evidence="2" key="1">
    <citation type="submission" date="2025-08" db="UniProtKB">
        <authorList>
            <consortium name="RefSeq"/>
        </authorList>
    </citation>
    <scope>IDENTIFICATION</scope>
</reference>
<name>A0ABM4D7N4_HYDVU</name>
<organism evidence="1 2">
    <name type="scientific">Hydra vulgaris</name>
    <name type="common">Hydra</name>
    <name type="synonym">Hydra attenuata</name>
    <dbReference type="NCBI Taxonomy" id="6087"/>
    <lineage>
        <taxon>Eukaryota</taxon>
        <taxon>Metazoa</taxon>
        <taxon>Cnidaria</taxon>
        <taxon>Hydrozoa</taxon>
        <taxon>Hydroidolina</taxon>
        <taxon>Anthoathecata</taxon>
        <taxon>Aplanulata</taxon>
        <taxon>Hydridae</taxon>
        <taxon>Hydra</taxon>
    </lineage>
</organism>